<evidence type="ECO:0000313" key="1">
    <source>
        <dbReference type="EMBL" id="OHT11699.1"/>
    </source>
</evidence>
<comment type="caution">
    <text evidence="1">The sequence shown here is derived from an EMBL/GenBank/DDBJ whole genome shotgun (WGS) entry which is preliminary data.</text>
</comment>
<name>A0A1J4KKE3_9EUKA</name>
<evidence type="ECO:0000313" key="2">
    <source>
        <dbReference type="Proteomes" id="UP000179807"/>
    </source>
</evidence>
<proteinExistence type="predicted"/>
<dbReference type="VEuPathDB" id="TrichDB:TRFO_18757"/>
<dbReference type="GeneID" id="94835073"/>
<sequence>MTCIIRFFPMSNISPDPTTLLQEIESYLKGDSLEQFHKILASVNEKQNDAETLYNQIFELIQGNEKLRTLFEEGIESSNNDIDAVAALALFIQVVNTNLKTQTNFLPQFTHAIALFVNELIPLQYFENRIHQLASPLSLRYRKTIEQELSKLINKIRSADQENFFRAVREDVLKSVSEEFVVNPNYSPSLLMQMMVIIGCSCNVDQINYVFRALKLYASDLMPIDAVYHYIQPINITIAQIFEEAAQTEKIENFYPLSIFESMKKDFSTPQLKWALGDTLYDILNTQLSSPNSSLTDKLSEKLDKFDKNSSERNEKNGESPPSILQLAQMYKEDFKKQKDRNEAATIPYIAEMRCAKMLQGITAIVNSLRADNYSTPPTIPSNIVDSVFGSTKFDQSNDAFYSVFINTCLEIGSIANKQEIHFLDQKLLSYNPSSNDWRCTFKYKVTKRYMTHTLFFNGRKIQIDDDEIIKVVARLLKKFSQRFTDLENSCEAFLKMMDGGEYELNEFAAFTVFCYFEIIEMVQTAQSTNYDFTKLADRVWEETSPLANFDGLSIANIDIVLKYFARYLNMAYKNPSQFENNNSDFASSGIAYHLSAKDNVFEIGGYINPVFDLTFP</sequence>
<organism evidence="1 2">
    <name type="scientific">Tritrichomonas foetus</name>
    <dbReference type="NCBI Taxonomy" id="1144522"/>
    <lineage>
        <taxon>Eukaryota</taxon>
        <taxon>Metamonada</taxon>
        <taxon>Parabasalia</taxon>
        <taxon>Tritrichomonadida</taxon>
        <taxon>Tritrichomonadidae</taxon>
        <taxon>Tritrichomonas</taxon>
    </lineage>
</organism>
<keyword evidence="2" id="KW-1185">Reference proteome</keyword>
<protein>
    <submittedName>
        <fullName evidence="1">Uncharacterized protein</fullName>
    </submittedName>
</protein>
<dbReference type="AlphaFoldDB" id="A0A1J4KKE3"/>
<dbReference type="RefSeq" id="XP_068364835.1">
    <property type="nucleotide sequence ID" value="XM_068500369.1"/>
</dbReference>
<gene>
    <name evidence="1" type="ORF">TRFO_18757</name>
</gene>
<accession>A0A1J4KKE3</accession>
<dbReference type="EMBL" id="MLAK01000581">
    <property type="protein sequence ID" value="OHT11699.1"/>
    <property type="molecule type" value="Genomic_DNA"/>
</dbReference>
<dbReference type="Proteomes" id="UP000179807">
    <property type="component" value="Unassembled WGS sequence"/>
</dbReference>
<reference evidence="1" key="1">
    <citation type="submission" date="2016-10" db="EMBL/GenBank/DDBJ databases">
        <authorList>
            <person name="Benchimol M."/>
            <person name="Almeida L.G."/>
            <person name="Vasconcelos A.T."/>
            <person name="Perreira-Neves A."/>
            <person name="Rosa I.A."/>
            <person name="Tasca T."/>
            <person name="Bogo M.R."/>
            <person name="de Souza W."/>
        </authorList>
    </citation>
    <scope>NUCLEOTIDE SEQUENCE [LARGE SCALE GENOMIC DNA]</scope>
    <source>
        <strain evidence="1">K</strain>
    </source>
</reference>